<feature type="compositionally biased region" description="Acidic residues" evidence="7">
    <location>
        <begin position="477"/>
        <end position="492"/>
    </location>
</feature>
<feature type="compositionally biased region" description="Acidic residues" evidence="7">
    <location>
        <begin position="549"/>
        <end position="560"/>
    </location>
</feature>
<comment type="caution">
    <text evidence="9">The sequence shown here is derived from an EMBL/GenBank/DDBJ whole genome shotgun (WGS) entry which is preliminary data.</text>
</comment>
<dbReference type="InterPro" id="IPR016024">
    <property type="entry name" value="ARM-type_fold"/>
</dbReference>
<feature type="compositionally biased region" description="Low complexity" evidence="7">
    <location>
        <begin position="459"/>
        <end position="471"/>
    </location>
</feature>
<gene>
    <name evidence="9" type="ORF">TrCOL_g5123</name>
</gene>
<sequence length="769" mass="85155">MAVEEIDREQTPLQAVLLADSFRLTFRPASFDKPKVLCPLNNVTMLDYTIEWLASTGVEELFVFCVHHASQVQEYVSSSTWTSVIKVMCVVESSILNAGDALRELDKRGLIRSDPFIMVSGDVVTNVDVRGALVEHKRRKKKDPSAMMTLLLKQRDAMSTTRQVCDDLLVGMNRKTNQITLFHDDITSASTEIPTSFFALHSQISLRSDLLDCGIDICSPDVLARFSDEFDYKEIRKQFVHNIVSEEEEGLQSKIYAHLLGPSEYAARIHDFRTYGAVSRDMIRRWIYPVVPDNLPSGYERSYNYTYTRNFIYKESKGDSIVDRSARIGDGCIIGKNASVGRMCAIGRTVVGHNVVIGENAKIQDSHLWDGVRVGSMVNIDQSILCEDVVVMDGATIGKGCIIGKGCVIGKGIVVPMFTRVMHPDHKINSGEEDGGDWTDSESEEEQETGKGDVGGAGVSDPDVVGSDGVGKLYSIESEDAEESTDSDEEENAQYGIFTSQEAQSVGYDGKSAYRMRINLQEGGRSGAEGEGGGRGGQERGEGSSWGDSDSDEGDVWETGEDADTQFITGRQKGIDVIKELKNLCLEHDEKASLKNLAIELNSFKFSQNATYEDVNCGAVLAVGERVAGKKGLGLDKTPAVLAAFKAEFKNWGELFKKCCPRNSDQVGIIYGLERVVSMSKFEAFRNAKGFRLLLQTIHTDDEDILNEEAIAIWREKRERGEGGEVAQAMFKDKDIQDFLEWVEQSEEEDDSSEDEDDNEGEDDDDESD</sequence>
<dbReference type="GO" id="GO:0005085">
    <property type="term" value="F:guanyl-nucleotide exchange factor activity"/>
    <property type="evidence" value="ECO:0007669"/>
    <property type="project" value="InterPro"/>
</dbReference>
<comment type="similarity">
    <text evidence="2">Belongs to the eIF-2B gamma/epsilon subunits family.</text>
</comment>
<dbReference type="Pfam" id="PF25084">
    <property type="entry name" value="LbH_EIF2B"/>
    <property type="match status" value="1"/>
</dbReference>
<dbReference type="AlphaFoldDB" id="A0A9W7G6P4"/>
<dbReference type="PANTHER" id="PTHR45887">
    <property type="entry name" value="TRANSLATION INITIATION FACTOR EIF-2B SUBUNIT EPSILON"/>
    <property type="match status" value="1"/>
</dbReference>
<dbReference type="SUPFAM" id="SSF53448">
    <property type="entry name" value="Nucleotide-diphospho-sugar transferases"/>
    <property type="match status" value="1"/>
</dbReference>
<evidence type="ECO:0000259" key="8">
    <source>
        <dbReference type="PROSITE" id="PS51363"/>
    </source>
</evidence>
<feature type="compositionally biased region" description="Acidic residues" evidence="7">
    <location>
        <begin position="431"/>
        <end position="447"/>
    </location>
</feature>
<keyword evidence="10" id="KW-1185">Reference proteome</keyword>
<protein>
    <recommendedName>
        <fullName evidence="4">Translation initiation factor eIF2B subunit epsilon</fullName>
    </recommendedName>
    <alternativeName>
        <fullName evidence="5">eIF2B GDP-GTP exchange factor subunit epsilon</fullName>
    </alternativeName>
</protein>
<comment type="subcellular location">
    <subcellularLocation>
        <location evidence="1">Cytoplasm</location>
        <location evidence="1">Cytosol</location>
    </subcellularLocation>
</comment>
<dbReference type="Pfam" id="PF00483">
    <property type="entry name" value="NTP_transferase"/>
    <property type="match status" value="1"/>
</dbReference>
<evidence type="ECO:0000256" key="2">
    <source>
        <dbReference type="ARBA" id="ARBA00007878"/>
    </source>
</evidence>
<dbReference type="Gene3D" id="3.90.550.10">
    <property type="entry name" value="Spore Coat Polysaccharide Biosynthesis Protein SpsA, Chain A"/>
    <property type="match status" value="1"/>
</dbReference>
<dbReference type="InterPro" id="IPR051956">
    <property type="entry name" value="eIF2B_epsilon"/>
</dbReference>
<dbReference type="GO" id="GO:0003743">
    <property type="term" value="F:translation initiation factor activity"/>
    <property type="evidence" value="ECO:0007669"/>
    <property type="project" value="TreeGrafter"/>
</dbReference>
<dbReference type="PROSITE" id="PS51363">
    <property type="entry name" value="W2"/>
    <property type="match status" value="1"/>
</dbReference>
<dbReference type="InterPro" id="IPR005835">
    <property type="entry name" value="NTP_transferase_dom"/>
</dbReference>
<dbReference type="InterPro" id="IPR044123">
    <property type="entry name" value="W2_eIF2B_epsilon"/>
</dbReference>
<dbReference type="CDD" id="cd04197">
    <property type="entry name" value="eIF-2B_epsilon_N"/>
    <property type="match status" value="1"/>
</dbReference>
<dbReference type="CDD" id="cd11558">
    <property type="entry name" value="W2_eIF2B_epsilon"/>
    <property type="match status" value="1"/>
</dbReference>
<evidence type="ECO:0000256" key="1">
    <source>
        <dbReference type="ARBA" id="ARBA00004514"/>
    </source>
</evidence>
<dbReference type="OrthoDB" id="424572at2759"/>
<feature type="compositionally biased region" description="Acidic residues" evidence="7">
    <location>
        <begin position="744"/>
        <end position="769"/>
    </location>
</feature>
<dbReference type="GO" id="GO:0005829">
    <property type="term" value="C:cytosol"/>
    <property type="evidence" value="ECO:0007669"/>
    <property type="project" value="UniProtKB-SubCell"/>
</dbReference>
<dbReference type="InterPro" id="IPR056764">
    <property type="entry name" value="LbH_EIF2B3/5"/>
</dbReference>
<dbReference type="EMBL" id="BRYA01000078">
    <property type="protein sequence ID" value="GMI37885.1"/>
    <property type="molecule type" value="Genomic_DNA"/>
</dbReference>
<feature type="compositionally biased region" description="Gly residues" evidence="7">
    <location>
        <begin position="524"/>
        <end position="536"/>
    </location>
</feature>
<dbReference type="CDD" id="cd03356">
    <property type="entry name" value="LbH_G1P_AT_C_like"/>
    <property type="match status" value="1"/>
</dbReference>
<reference evidence="10" key="1">
    <citation type="journal article" date="2023" name="Commun. Biol.">
        <title>Genome analysis of Parmales, the sister group of diatoms, reveals the evolutionary specialization of diatoms from phago-mixotrophs to photoautotrophs.</title>
        <authorList>
            <person name="Ban H."/>
            <person name="Sato S."/>
            <person name="Yoshikawa S."/>
            <person name="Yamada K."/>
            <person name="Nakamura Y."/>
            <person name="Ichinomiya M."/>
            <person name="Sato N."/>
            <person name="Blanc-Mathieu R."/>
            <person name="Endo H."/>
            <person name="Kuwata A."/>
            <person name="Ogata H."/>
        </authorList>
    </citation>
    <scope>NUCLEOTIDE SEQUENCE [LARGE SCALE GENOMIC DNA]</scope>
</reference>
<dbReference type="Pfam" id="PF02020">
    <property type="entry name" value="W2"/>
    <property type="match status" value="1"/>
</dbReference>
<name>A0A9W7G6P4_9STRA</name>
<dbReference type="SUPFAM" id="SSF48371">
    <property type="entry name" value="ARM repeat"/>
    <property type="match status" value="1"/>
</dbReference>
<feature type="region of interest" description="Disordered" evidence="7">
    <location>
        <begin position="743"/>
        <end position="769"/>
    </location>
</feature>
<dbReference type="InterPro" id="IPR029044">
    <property type="entry name" value="Nucleotide-diphossugar_trans"/>
</dbReference>
<feature type="region of interest" description="Disordered" evidence="7">
    <location>
        <begin position="522"/>
        <end position="560"/>
    </location>
</feature>
<evidence type="ECO:0000313" key="10">
    <source>
        <dbReference type="Proteomes" id="UP001165065"/>
    </source>
</evidence>
<organism evidence="9 10">
    <name type="scientific">Triparma columacea</name>
    <dbReference type="NCBI Taxonomy" id="722753"/>
    <lineage>
        <taxon>Eukaryota</taxon>
        <taxon>Sar</taxon>
        <taxon>Stramenopiles</taxon>
        <taxon>Ochrophyta</taxon>
        <taxon>Bolidophyceae</taxon>
        <taxon>Parmales</taxon>
        <taxon>Triparmaceae</taxon>
        <taxon>Triparma</taxon>
    </lineage>
</organism>
<evidence type="ECO:0000256" key="5">
    <source>
        <dbReference type="ARBA" id="ARBA00044345"/>
    </source>
</evidence>
<feature type="region of interest" description="Disordered" evidence="7">
    <location>
        <begin position="425"/>
        <end position="501"/>
    </location>
</feature>
<feature type="domain" description="W2" evidence="8">
    <location>
        <begin position="561"/>
        <end position="753"/>
    </location>
</feature>
<dbReference type="InterPro" id="IPR035543">
    <property type="entry name" value="eIF-2B_epsilon_N"/>
</dbReference>
<dbReference type="GO" id="GO:0031369">
    <property type="term" value="F:translation initiation factor binding"/>
    <property type="evidence" value="ECO:0007669"/>
    <property type="project" value="InterPro"/>
</dbReference>
<keyword evidence="3" id="KW-0963">Cytoplasm</keyword>
<evidence type="ECO:0000256" key="4">
    <source>
        <dbReference type="ARBA" id="ARBA00044144"/>
    </source>
</evidence>
<evidence type="ECO:0000256" key="3">
    <source>
        <dbReference type="ARBA" id="ARBA00022490"/>
    </source>
</evidence>
<proteinExistence type="inferred from homology"/>
<evidence type="ECO:0000256" key="7">
    <source>
        <dbReference type="SAM" id="MobiDB-lite"/>
    </source>
</evidence>
<dbReference type="GO" id="GO:0005851">
    <property type="term" value="C:eukaryotic translation initiation factor 2B complex"/>
    <property type="evidence" value="ECO:0007669"/>
    <property type="project" value="TreeGrafter"/>
</dbReference>
<evidence type="ECO:0000313" key="9">
    <source>
        <dbReference type="EMBL" id="GMI37885.1"/>
    </source>
</evidence>
<comment type="subunit">
    <text evidence="6">Component of the translation initiation factor 2B (eIF2B) complex which is a heterodecamer of two sets of five different subunits: alpha, beta, gamma, delta and epsilon. Subunits alpha, beta and delta comprise a regulatory subcomplex and subunits epsilon and gamma comprise a catalytic subcomplex. Within the complex, the hexameric regulatory complex resides at the center, with the two heterodimeric catalytic subcomplexes bound on opposite sides.</text>
</comment>
<dbReference type="Gene3D" id="1.25.40.180">
    <property type="match status" value="1"/>
</dbReference>
<accession>A0A9W7G6P4</accession>
<dbReference type="PANTHER" id="PTHR45887:SF1">
    <property type="entry name" value="TRANSLATION INITIATION FACTOR EIF-2B SUBUNIT EPSILON"/>
    <property type="match status" value="1"/>
</dbReference>
<evidence type="ECO:0000256" key="6">
    <source>
        <dbReference type="ARBA" id="ARBA00046432"/>
    </source>
</evidence>
<dbReference type="SMART" id="SM00515">
    <property type="entry name" value="eIF5C"/>
    <property type="match status" value="1"/>
</dbReference>
<dbReference type="Proteomes" id="UP001165065">
    <property type="component" value="Unassembled WGS sequence"/>
</dbReference>
<dbReference type="Gene3D" id="2.160.10.10">
    <property type="entry name" value="Hexapeptide repeat proteins"/>
    <property type="match status" value="2"/>
</dbReference>
<dbReference type="InterPro" id="IPR003307">
    <property type="entry name" value="W2_domain"/>
</dbReference>